<dbReference type="EMBL" id="JBGORX010000001">
    <property type="protein sequence ID" value="MFJ1267111.1"/>
    <property type="molecule type" value="Genomic_DNA"/>
</dbReference>
<evidence type="ECO:0000256" key="1">
    <source>
        <dbReference type="SAM" id="MobiDB-lite"/>
    </source>
</evidence>
<evidence type="ECO:0000313" key="2">
    <source>
        <dbReference type="EMBL" id="MFJ1267111.1"/>
    </source>
</evidence>
<dbReference type="Proteomes" id="UP001615550">
    <property type="component" value="Unassembled WGS sequence"/>
</dbReference>
<reference evidence="2 3" key="1">
    <citation type="submission" date="2024-08" db="EMBL/GenBank/DDBJ databases">
        <title>Draft Genome Sequence of Legionella lytica strain DSB2004, Isolated From a Fire Sprinkler System.</title>
        <authorList>
            <person name="Everhart A.D."/>
            <person name="Kidane D.T."/>
            <person name="Farone A.L."/>
            <person name="Farone M.B."/>
        </authorList>
    </citation>
    <scope>NUCLEOTIDE SEQUENCE [LARGE SCALE GENOMIC DNA]</scope>
    <source>
        <strain evidence="2 3">DSB2004</strain>
    </source>
</reference>
<evidence type="ECO:0000313" key="3">
    <source>
        <dbReference type="Proteomes" id="UP001615550"/>
    </source>
</evidence>
<accession>A0ABW8D337</accession>
<keyword evidence="3" id="KW-1185">Reference proteome</keyword>
<feature type="compositionally biased region" description="Low complexity" evidence="1">
    <location>
        <begin position="8"/>
        <end position="17"/>
    </location>
</feature>
<protein>
    <submittedName>
        <fullName evidence="2">Uncharacterized protein</fullName>
    </submittedName>
</protein>
<organism evidence="2 3">
    <name type="scientific">Legionella lytica</name>
    <dbReference type="NCBI Taxonomy" id="96232"/>
    <lineage>
        <taxon>Bacteria</taxon>
        <taxon>Pseudomonadati</taxon>
        <taxon>Pseudomonadota</taxon>
        <taxon>Gammaproteobacteria</taxon>
        <taxon>Legionellales</taxon>
        <taxon>Legionellaceae</taxon>
        <taxon>Legionella</taxon>
    </lineage>
</organism>
<feature type="region of interest" description="Disordered" evidence="1">
    <location>
        <begin position="1"/>
        <end position="37"/>
    </location>
</feature>
<comment type="caution">
    <text evidence="2">The sequence shown here is derived from an EMBL/GenBank/DDBJ whole genome shotgun (WGS) entry which is preliminary data.</text>
</comment>
<sequence length="82" mass="9180">MQGKDELPLTLRTTLSTPPAPPNTPINHTLVEPQATTGPKLIRPEEMKYYANPTGSVFFKVPRELRPDNDELDSDSDLDFTI</sequence>
<name>A0ABW8D337_9GAMM</name>
<gene>
    <name evidence="2" type="ORF">ACD661_00910</name>
</gene>
<proteinExistence type="predicted"/>
<dbReference type="RefSeq" id="WP_400185638.1">
    <property type="nucleotide sequence ID" value="NZ_JBGORX010000001.1"/>
</dbReference>